<feature type="compositionally biased region" description="Basic and acidic residues" evidence="1">
    <location>
        <begin position="19"/>
        <end position="30"/>
    </location>
</feature>
<evidence type="ECO:0000313" key="3">
    <source>
        <dbReference type="Proteomes" id="UP000307440"/>
    </source>
</evidence>
<accession>A0A5C3L432</accession>
<feature type="region of interest" description="Disordered" evidence="1">
    <location>
        <begin position="1"/>
        <end position="80"/>
    </location>
</feature>
<feature type="compositionally biased region" description="Polar residues" evidence="1">
    <location>
        <begin position="1"/>
        <end position="13"/>
    </location>
</feature>
<proteinExistence type="predicted"/>
<gene>
    <name evidence="2" type="ORF">FA15DRAFT_701888</name>
</gene>
<sequence length="93" mass="10541">MLTSNKPTASQAKNPVLGHGDDGDISERAHSSNAAGGDFEYDQLQEDDEIEEAFESSDYDSNGDYGYQSPNSSDDEEDCNNAHYHRYYYFDYY</sequence>
<name>A0A5C3L432_COPMA</name>
<keyword evidence="3" id="KW-1185">Reference proteome</keyword>
<feature type="compositionally biased region" description="Acidic residues" evidence="1">
    <location>
        <begin position="39"/>
        <end position="58"/>
    </location>
</feature>
<evidence type="ECO:0000256" key="1">
    <source>
        <dbReference type="SAM" id="MobiDB-lite"/>
    </source>
</evidence>
<organism evidence="2 3">
    <name type="scientific">Coprinopsis marcescibilis</name>
    <name type="common">Agaric fungus</name>
    <name type="synonym">Psathyrella marcescibilis</name>
    <dbReference type="NCBI Taxonomy" id="230819"/>
    <lineage>
        <taxon>Eukaryota</taxon>
        <taxon>Fungi</taxon>
        <taxon>Dikarya</taxon>
        <taxon>Basidiomycota</taxon>
        <taxon>Agaricomycotina</taxon>
        <taxon>Agaricomycetes</taxon>
        <taxon>Agaricomycetidae</taxon>
        <taxon>Agaricales</taxon>
        <taxon>Agaricineae</taxon>
        <taxon>Psathyrellaceae</taxon>
        <taxon>Coprinopsis</taxon>
    </lineage>
</organism>
<reference evidence="2 3" key="1">
    <citation type="journal article" date="2019" name="Nat. Ecol. Evol.">
        <title>Megaphylogeny resolves global patterns of mushroom evolution.</title>
        <authorList>
            <person name="Varga T."/>
            <person name="Krizsan K."/>
            <person name="Foldi C."/>
            <person name="Dima B."/>
            <person name="Sanchez-Garcia M."/>
            <person name="Sanchez-Ramirez S."/>
            <person name="Szollosi G.J."/>
            <person name="Szarkandi J.G."/>
            <person name="Papp V."/>
            <person name="Albert L."/>
            <person name="Andreopoulos W."/>
            <person name="Angelini C."/>
            <person name="Antonin V."/>
            <person name="Barry K.W."/>
            <person name="Bougher N.L."/>
            <person name="Buchanan P."/>
            <person name="Buyck B."/>
            <person name="Bense V."/>
            <person name="Catcheside P."/>
            <person name="Chovatia M."/>
            <person name="Cooper J."/>
            <person name="Damon W."/>
            <person name="Desjardin D."/>
            <person name="Finy P."/>
            <person name="Geml J."/>
            <person name="Haridas S."/>
            <person name="Hughes K."/>
            <person name="Justo A."/>
            <person name="Karasinski D."/>
            <person name="Kautmanova I."/>
            <person name="Kiss B."/>
            <person name="Kocsube S."/>
            <person name="Kotiranta H."/>
            <person name="LaButti K.M."/>
            <person name="Lechner B.E."/>
            <person name="Liimatainen K."/>
            <person name="Lipzen A."/>
            <person name="Lukacs Z."/>
            <person name="Mihaltcheva S."/>
            <person name="Morgado L.N."/>
            <person name="Niskanen T."/>
            <person name="Noordeloos M.E."/>
            <person name="Ohm R.A."/>
            <person name="Ortiz-Santana B."/>
            <person name="Ovrebo C."/>
            <person name="Racz N."/>
            <person name="Riley R."/>
            <person name="Savchenko A."/>
            <person name="Shiryaev A."/>
            <person name="Soop K."/>
            <person name="Spirin V."/>
            <person name="Szebenyi C."/>
            <person name="Tomsovsky M."/>
            <person name="Tulloss R.E."/>
            <person name="Uehling J."/>
            <person name="Grigoriev I.V."/>
            <person name="Vagvolgyi C."/>
            <person name="Papp T."/>
            <person name="Martin F.M."/>
            <person name="Miettinen O."/>
            <person name="Hibbett D.S."/>
            <person name="Nagy L.G."/>
        </authorList>
    </citation>
    <scope>NUCLEOTIDE SEQUENCE [LARGE SCALE GENOMIC DNA]</scope>
    <source>
        <strain evidence="2 3">CBS 121175</strain>
    </source>
</reference>
<dbReference type="AlphaFoldDB" id="A0A5C3L432"/>
<evidence type="ECO:0000313" key="2">
    <source>
        <dbReference type="EMBL" id="TFK27490.1"/>
    </source>
</evidence>
<dbReference type="Proteomes" id="UP000307440">
    <property type="component" value="Unassembled WGS sequence"/>
</dbReference>
<dbReference type="EMBL" id="ML210164">
    <property type="protein sequence ID" value="TFK27490.1"/>
    <property type="molecule type" value="Genomic_DNA"/>
</dbReference>
<protein>
    <submittedName>
        <fullName evidence="2">Uncharacterized protein</fullName>
    </submittedName>
</protein>